<keyword evidence="3" id="KW-1185">Reference proteome</keyword>
<dbReference type="Proteomes" id="UP000295293">
    <property type="component" value="Unassembled WGS sequence"/>
</dbReference>
<evidence type="ECO:0000256" key="1">
    <source>
        <dbReference type="SAM" id="SignalP"/>
    </source>
</evidence>
<dbReference type="OrthoDB" id="7063782at2"/>
<sequence length="272" mass="27987">MKQLLRCLLPLALCSTAAFAQSDNSTFGGPSTAAPSGFVESWVPQPQGTPALFDSRALMITNPGAGFGGADTSALQGASSSFGATATGDFRLAEDFTVPAGGWTLTGVTVYAYQTQAASNTTSTLTTMTLRIWNGDPSLPASTVVFGDTTTNVMTSSTFSGIYRTTGAALTNGQRAIMGATAGNLSINLTPGTYWLDWSLTGSVASGPFAPFVTIPGQNASGNAQQLTVSTSTWALIVDTGSTFNQTLPMRLDGTGAVETSIFKDGFELPTP</sequence>
<gene>
    <name evidence="2" type="ORF">DFR29_116176</name>
</gene>
<protein>
    <submittedName>
        <fullName evidence="2">Uncharacterized protein</fullName>
    </submittedName>
</protein>
<evidence type="ECO:0000313" key="2">
    <source>
        <dbReference type="EMBL" id="TDR39472.1"/>
    </source>
</evidence>
<evidence type="ECO:0000313" key="3">
    <source>
        <dbReference type="Proteomes" id="UP000295293"/>
    </source>
</evidence>
<organism evidence="2 3">
    <name type="scientific">Tahibacter aquaticus</name>
    <dbReference type="NCBI Taxonomy" id="520092"/>
    <lineage>
        <taxon>Bacteria</taxon>
        <taxon>Pseudomonadati</taxon>
        <taxon>Pseudomonadota</taxon>
        <taxon>Gammaproteobacteria</taxon>
        <taxon>Lysobacterales</taxon>
        <taxon>Rhodanobacteraceae</taxon>
        <taxon>Tahibacter</taxon>
    </lineage>
</organism>
<reference evidence="2 3" key="1">
    <citation type="submission" date="2019-03" db="EMBL/GenBank/DDBJ databases">
        <title>Genomic Encyclopedia of Type Strains, Phase IV (KMG-IV): sequencing the most valuable type-strain genomes for metagenomic binning, comparative biology and taxonomic classification.</title>
        <authorList>
            <person name="Goeker M."/>
        </authorList>
    </citation>
    <scope>NUCLEOTIDE SEQUENCE [LARGE SCALE GENOMIC DNA]</scope>
    <source>
        <strain evidence="2 3">DSM 21667</strain>
    </source>
</reference>
<comment type="caution">
    <text evidence="2">The sequence shown here is derived from an EMBL/GenBank/DDBJ whole genome shotgun (WGS) entry which is preliminary data.</text>
</comment>
<dbReference type="AlphaFoldDB" id="A0A4R6YPI2"/>
<feature type="chain" id="PRO_5020621986" evidence="1">
    <location>
        <begin position="21"/>
        <end position="272"/>
    </location>
</feature>
<keyword evidence="1" id="KW-0732">Signal</keyword>
<name>A0A4R6YPI2_9GAMM</name>
<feature type="signal peptide" evidence="1">
    <location>
        <begin position="1"/>
        <end position="20"/>
    </location>
</feature>
<dbReference type="RefSeq" id="WP_133820937.1">
    <property type="nucleotide sequence ID" value="NZ_SNZH01000016.1"/>
</dbReference>
<accession>A0A4R6YPI2</accession>
<proteinExistence type="predicted"/>
<dbReference type="EMBL" id="SNZH01000016">
    <property type="protein sequence ID" value="TDR39472.1"/>
    <property type="molecule type" value="Genomic_DNA"/>
</dbReference>